<accession>A0A846QUY0</accession>
<dbReference type="RefSeq" id="WP_167961885.1">
    <property type="nucleotide sequence ID" value="NZ_JAATJJ010000001.1"/>
</dbReference>
<feature type="chain" id="PRO_5032641211" evidence="1">
    <location>
        <begin position="21"/>
        <end position="385"/>
    </location>
</feature>
<gene>
    <name evidence="2" type="ORF">GGR42_001212</name>
</gene>
<keyword evidence="1" id="KW-0732">Signal</keyword>
<dbReference type="Pfam" id="PF13585">
    <property type="entry name" value="CHU_C"/>
    <property type="match status" value="1"/>
</dbReference>
<evidence type="ECO:0000313" key="3">
    <source>
        <dbReference type="Proteomes" id="UP000590442"/>
    </source>
</evidence>
<comment type="caution">
    <text evidence="2">The sequence shown here is derived from an EMBL/GenBank/DDBJ whole genome shotgun (WGS) entry which is preliminary data.</text>
</comment>
<proteinExistence type="predicted"/>
<reference evidence="2 3" key="1">
    <citation type="submission" date="2020-03" db="EMBL/GenBank/DDBJ databases">
        <title>Genomic Encyclopedia of Type Strains, Phase IV (KMG-IV): sequencing the most valuable type-strain genomes for metagenomic binning, comparative biology and taxonomic classification.</title>
        <authorList>
            <person name="Goeker M."/>
        </authorList>
    </citation>
    <scope>NUCLEOTIDE SEQUENCE [LARGE SCALE GENOMIC DNA]</scope>
    <source>
        <strain evidence="2 3">DSM 29762</strain>
    </source>
</reference>
<dbReference type="EMBL" id="JAATJJ010000001">
    <property type="protein sequence ID" value="NJB70750.1"/>
    <property type="molecule type" value="Genomic_DNA"/>
</dbReference>
<feature type="signal peptide" evidence="1">
    <location>
        <begin position="1"/>
        <end position="20"/>
    </location>
</feature>
<name>A0A846QUY0_9FLAO</name>
<dbReference type="AlphaFoldDB" id="A0A846QUY0"/>
<keyword evidence="3" id="KW-1185">Reference proteome</keyword>
<evidence type="ECO:0000256" key="1">
    <source>
        <dbReference type="SAM" id="SignalP"/>
    </source>
</evidence>
<dbReference type="Proteomes" id="UP000590442">
    <property type="component" value="Unassembled WGS sequence"/>
</dbReference>
<evidence type="ECO:0000313" key="2">
    <source>
        <dbReference type="EMBL" id="NJB70750.1"/>
    </source>
</evidence>
<organism evidence="2 3">
    <name type="scientific">Saonia flava</name>
    <dbReference type="NCBI Taxonomy" id="523696"/>
    <lineage>
        <taxon>Bacteria</taxon>
        <taxon>Pseudomonadati</taxon>
        <taxon>Bacteroidota</taxon>
        <taxon>Flavobacteriia</taxon>
        <taxon>Flavobacteriales</taxon>
        <taxon>Flavobacteriaceae</taxon>
        <taxon>Saonia</taxon>
    </lineage>
</organism>
<sequence>MKKYFFILFFLLVCSTHAQTALYNSGNIQIHEEGQLGFHTHLINNAPFDENLGLAGFYGNTPIEVSGAFMPIFYDVEMASVAGVTLHTVVSVANNFNFITGNIYTPRIDKAIFLSFLENSFYNGESDFSYIDGYANIANSDFFTFPVGDDGRLRPLTLESSSINPLAKCAYFFEDPNIPLFFENGFNTDISETNFLSISTQEFWRLEGSQSVKATLTWDALSSAIVLGETLEDLKVVGWRKSSNSWVNLGNTRVEGTMEAGSITSDTFTPNNYEIITLGGTNNLYETLNSSKLDNYFMSPNGDGVNDTLIIEELDLSPNNTLSIYTRAGLKVFEMKNYTNEFNGFSNINNLVINREQGLPEGMYFYVLTLDDLGLNYQGFLYLDR</sequence>
<protein>
    <submittedName>
        <fullName evidence="2">Gliding motility-associated-like protein</fullName>
    </submittedName>
</protein>